<evidence type="ECO:0000256" key="2">
    <source>
        <dbReference type="SAM" id="Phobius"/>
    </source>
</evidence>
<dbReference type="AlphaFoldDB" id="A0A0C9YVK0"/>
<evidence type="ECO:0000313" key="4">
    <source>
        <dbReference type="Proteomes" id="UP000054018"/>
    </source>
</evidence>
<dbReference type="HOGENOM" id="CLU_2559185_0_0_1"/>
<keyword evidence="2" id="KW-0472">Membrane</keyword>
<evidence type="ECO:0000256" key="1">
    <source>
        <dbReference type="SAM" id="MobiDB-lite"/>
    </source>
</evidence>
<gene>
    <name evidence="3" type="ORF">PISMIDRAFT_682033</name>
</gene>
<reference evidence="3 4" key="1">
    <citation type="submission" date="2014-04" db="EMBL/GenBank/DDBJ databases">
        <authorList>
            <consortium name="DOE Joint Genome Institute"/>
            <person name="Kuo A."/>
            <person name="Kohler A."/>
            <person name="Costa M.D."/>
            <person name="Nagy L.G."/>
            <person name="Floudas D."/>
            <person name="Copeland A."/>
            <person name="Barry K.W."/>
            <person name="Cichocki N."/>
            <person name="Veneault-Fourrey C."/>
            <person name="LaButti K."/>
            <person name="Lindquist E.A."/>
            <person name="Lipzen A."/>
            <person name="Lundell T."/>
            <person name="Morin E."/>
            <person name="Murat C."/>
            <person name="Sun H."/>
            <person name="Tunlid A."/>
            <person name="Henrissat B."/>
            <person name="Grigoriev I.V."/>
            <person name="Hibbett D.S."/>
            <person name="Martin F."/>
            <person name="Nordberg H.P."/>
            <person name="Cantor M.N."/>
            <person name="Hua S.X."/>
        </authorList>
    </citation>
    <scope>NUCLEOTIDE SEQUENCE [LARGE SCALE GENOMIC DNA]</scope>
    <source>
        <strain evidence="3 4">441</strain>
    </source>
</reference>
<reference evidence="4" key="2">
    <citation type="submission" date="2015-01" db="EMBL/GenBank/DDBJ databases">
        <title>Evolutionary Origins and Diversification of the Mycorrhizal Mutualists.</title>
        <authorList>
            <consortium name="DOE Joint Genome Institute"/>
            <consortium name="Mycorrhizal Genomics Consortium"/>
            <person name="Kohler A."/>
            <person name="Kuo A."/>
            <person name="Nagy L.G."/>
            <person name="Floudas D."/>
            <person name="Copeland A."/>
            <person name="Barry K.W."/>
            <person name="Cichocki N."/>
            <person name="Veneault-Fourrey C."/>
            <person name="LaButti K."/>
            <person name="Lindquist E.A."/>
            <person name="Lipzen A."/>
            <person name="Lundell T."/>
            <person name="Morin E."/>
            <person name="Murat C."/>
            <person name="Riley R."/>
            <person name="Ohm R."/>
            <person name="Sun H."/>
            <person name="Tunlid A."/>
            <person name="Henrissat B."/>
            <person name="Grigoriev I.V."/>
            <person name="Hibbett D.S."/>
            <person name="Martin F."/>
        </authorList>
    </citation>
    <scope>NUCLEOTIDE SEQUENCE [LARGE SCALE GENOMIC DNA]</scope>
    <source>
        <strain evidence="4">441</strain>
    </source>
</reference>
<keyword evidence="2" id="KW-0812">Transmembrane</keyword>
<sequence length="82" mass="8784">MQHSISTYNVCFVPGCVGGFCAFALGNEGTTSSRKDNAHAPPYNLRTNHPQMVGTKSQQLGRCVPVTRASARLSEGVMISEI</sequence>
<feature type="transmembrane region" description="Helical" evidence="2">
    <location>
        <begin position="6"/>
        <end position="25"/>
    </location>
</feature>
<proteinExistence type="predicted"/>
<feature type="region of interest" description="Disordered" evidence="1">
    <location>
        <begin position="31"/>
        <end position="57"/>
    </location>
</feature>
<dbReference type="EMBL" id="KN833759">
    <property type="protein sequence ID" value="KIK20826.1"/>
    <property type="molecule type" value="Genomic_DNA"/>
</dbReference>
<keyword evidence="2" id="KW-1133">Transmembrane helix</keyword>
<protein>
    <submittedName>
        <fullName evidence="3">Uncharacterized protein</fullName>
    </submittedName>
</protein>
<accession>A0A0C9YVK0</accession>
<evidence type="ECO:0000313" key="3">
    <source>
        <dbReference type="EMBL" id="KIK20826.1"/>
    </source>
</evidence>
<dbReference type="Proteomes" id="UP000054018">
    <property type="component" value="Unassembled WGS sequence"/>
</dbReference>
<keyword evidence="4" id="KW-1185">Reference proteome</keyword>
<feature type="compositionally biased region" description="Polar residues" evidence="1">
    <location>
        <begin position="45"/>
        <end position="57"/>
    </location>
</feature>
<organism evidence="3 4">
    <name type="scientific">Pisolithus microcarpus 441</name>
    <dbReference type="NCBI Taxonomy" id="765257"/>
    <lineage>
        <taxon>Eukaryota</taxon>
        <taxon>Fungi</taxon>
        <taxon>Dikarya</taxon>
        <taxon>Basidiomycota</taxon>
        <taxon>Agaricomycotina</taxon>
        <taxon>Agaricomycetes</taxon>
        <taxon>Agaricomycetidae</taxon>
        <taxon>Boletales</taxon>
        <taxon>Sclerodermatineae</taxon>
        <taxon>Pisolithaceae</taxon>
        <taxon>Pisolithus</taxon>
    </lineage>
</organism>
<name>A0A0C9YVK0_9AGAM</name>